<feature type="compositionally biased region" description="Basic and acidic residues" evidence="1">
    <location>
        <begin position="180"/>
        <end position="196"/>
    </location>
</feature>
<dbReference type="AlphaFoldDB" id="A0AAV5GN55"/>
<evidence type="ECO:0000313" key="3">
    <source>
        <dbReference type="Proteomes" id="UP001342314"/>
    </source>
</evidence>
<proteinExistence type="predicted"/>
<feature type="compositionally biased region" description="Polar residues" evidence="1">
    <location>
        <begin position="144"/>
        <end position="155"/>
    </location>
</feature>
<dbReference type="Proteomes" id="UP001342314">
    <property type="component" value="Unassembled WGS sequence"/>
</dbReference>
<keyword evidence="3" id="KW-1185">Reference proteome</keyword>
<feature type="region of interest" description="Disordered" evidence="1">
    <location>
        <begin position="108"/>
        <end position="202"/>
    </location>
</feature>
<protein>
    <submittedName>
        <fullName evidence="2">Uncharacterized protein</fullName>
    </submittedName>
</protein>
<reference evidence="2 3" key="1">
    <citation type="submission" date="2021-12" db="EMBL/GenBank/DDBJ databases">
        <title>High titer production of polyol ester of fatty acids by Rhodotorula paludigena BS15 towards product separation-free biomass refinery.</title>
        <authorList>
            <person name="Mano J."/>
            <person name="Ono H."/>
            <person name="Tanaka T."/>
            <person name="Naito K."/>
            <person name="Sushida H."/>
            <person name="Ike M."/>
            <person name="Tokuyasu K."/>
            <person name="Kitaoka M."/>
        </authorList>
    </citation>
    <scope>NUCLEOTIDE SEQUENCE [LARGE SCALE GENOMIC DNA]</scope>
    <source>
        <strain evidence="2 3">BS15</strain>
    </source>
</reference>
<evidence type="ECO:0000313" key="2">
    <source>
        <dbReference type="EMBL" id="GJN91914.1"/>
    </source>
</evidence>
<sequence length="261" mass="29246">MDVEAQAPGAVEVPNIDADDEYFGMVDAHDTFKLVKRRPILPPLVHRAQGVVAFKRRCLRCQDERWRDEHRRSRLSRSSFFRSPRFDFLRAHLFANLLAHLLAPHSRLPSPPPAPAPMPAPSRTDAPQTATADSKPAARLSPEQKLQQLSPTTPTRAREEYAAQQEPVPRRVECDEEHEGTDGRLVGEHDEQKEEPGSTDPAHRFVLNKVDHRALRVWDIEPDLPDHTLSHAALDTIIILAIQPSAHRGGVCGVVVCLPDD</sequence>
<comment type="caution">
    <text evidence="2">The sequence shown here is derived from an EMBL/GenBank/DDBJ whole genome shotgun (WGS) entry which is preliminary data.</text>
</comment>
<dbReference type="EMBL" id="BQKY01000010">
    <property type="protein sequence ID" value="GJN91914.1"/>
    <property type="molecule type" value="Genomic_DNA"/>
</dbReference>
<name>A0AAV5GN55_9BASI</name>
<feature type="compositionally biased region" description="Pro residues" evidence="1">
    <location>
        <begin position="109"/>
        <end position="120"/>
    </location>
</feature>
<accession>A0AAV5GN55</accession>
<evidence type="ECO:0000256" key="1">
    <source>
        <dbReference type="SAM" id="MobiDB-lite"/>
    </source>
</evidence>
<gene>
    <name evidence="2" type="ORF">Rhopal_004939-T1</name>
</gene>
<organism evidence="2 3">
    <name type="scientific">Rhodotorula paludigena</name>
    <dbReference type="NCBI Taxonomy" id="86838"/>
    <lineage>
        <taxon>Eukaryota</taxon>
        <taxon>Fungi</taxon>
        <taxon>Dikarya</taxon>
        <taxon>Basidiomycota</taxon>
        <taxon>Pucciniomycotina</taxon>
        <taxon>Microbotryomycetes</taxon>
        <taxon>Sporidiobolales</taxon>
        <taxon>Sporidiobolaceae</taxon>
        <taxon>Rhodotorula</taxon>
    </lineage>
</organism>